<evidence type="ECO:0000313" key="3">
    <source>
        <dbReference type="Proteomes" id="UP000001075"/>
    </source>
</evidence>
<feature type="region of interest" description="Disordered" evidence="1">
    <location>
        <begin position="31"/>
        <end position="57"/>
    </location>
</feature>
<dbReference type="Proteomes" id="UP000001075">
    <property type="component" value="Unassembled WGS sequence"/>
</dbReference>
<dbReference type="AlphaFoldDB" id="G3H1I0"/>
<feature type="compositionally biased region" description="Basic and acidic residues" evidence="1">
    <location>
        <begin position="31"/>
        <end position="50"/>
    </location>
</feature>
<organism evidence="2 3">
    <name type="scientific">Cricetulus griseus</name>
    <name type="common">Chinese hamster</name>
    <name type="synonym">Cricetulus barabensis griseus</name>
    <dbReference type="NCBI Taxonomy" id="10029"/>
    <lineage>
        <taxon>Eukaryota</taxon>
        <taxon>Metazoa</taxon>
        <taxon>Chordata</taxon>
        <taxon>Craniata</taxon>
        <taxon>Vertebrata</taxon>
        <taxon>Euteleostomi</taxon>
        <taxon>Mammalia</taxon>
        <taxon>Eutheria</taxon>
        <taxon>Euarchontoglires</taxon>
        <taxon>Glires</taxon>
        <taxon>Rodentia</taxon>
        <taxon>Myomorpha</taxon>
        <taxon>Muroidea</taxon>
        <taxon>Cricetidae</taxon>
        <taxon>Cricetinae</taxon>
        <taxon>Cricetulus</taxon>
    </lineage>
</organism>
<sequence>MSQAQSMGQGGSMIQILLYQVESGGSGLVTDRGKHLDYNSGRYRENEAGRGGRWRQN</sequence>
<evidence type="ECO:0000313" key="2">
    <source>
        <dbReference type="EMBL" id="EGV94654.1"/>
    </source>
</evidence>
<dbReference type="EMBL" id="JH000106">
    <property type="protein sequence ID" value="EGV94654.1"/>
    <property type="molecule type" value="Genomic_DNA"/>
</dbReference>
<reference evidence="3" key="1">
    <citation type="journal article" date="2011" name="Nat. Biotechnol.">
        <title>The genomic sequence of the Chinese hamster ovary (CHO)-K1 cell line.</title>
        <authorList>
            <person name="Xu X."/>
            <person name="Nagarajan H."/>
            <person name="Lewis N.E."/>
            <person name="Pan S."/>
            <person name="Cai Z."/>
            <person name="Liu X."/>
            <person name="Chen W."/>
            <person name="Xie M."/>
            <person name="Wang W."/>
            <person name="Hammond S."/>
            <person name="Andersen M.R."/>
            <person name="Neff N."/>
            <person name="Passarelli B."/>
            <person name="Koh W."/>
            <person name="Fan H.C."/>
            <person name="Wang J."/>
            <person name="Gui Y."/>
            <person name="Lee K.H."/>
            <person name="Betenbaugh M.J."/>
            <person name="Quake S.R."/>
            <person name="Famili I."/>
            <person name="Palsson B.O."/>
            <person name="Wang J."/>
        </authorList>
    </citation>
    <scope>NUCLEOTIDE SEQUENCE [LARGE SCALE GENOMIC DNA]</scope>
    <source>
        <strain evidence="3">CHO K1 cell line</strain>
    </source>
</reference>
<gene>
    <name evidence="2" type="ORF">I79_004006</name>
</gene>
<proteinExistence type="predicted"/>
<protein>
    <submittedName>
        <fullName evidence="2">Uncharacterized protein</fullName>
    </submittedName>
</protein>
<dbReference type="InParanoid" id="G3H1I0"/>
<accession>G3H1I0</accession>
<name>G3H1I0_CRIGR</name>
<evidence type="ECO:0000256" key="1">
    <source>
        <dbReference type="SAM" id="MobiDB-lite"/>
    </source>
</evidence>